<sequence>MKLILKDGQELTITRANDMYSYDGLKDGLGCDMNKNAIASIVIFNPDKSLETIRDMLAGDNRTGFRIIYGNTQKDYNGMKIDSISEEISNERSIINISLATDENYTPDEGTKSETETVVKDTAKDTVKEDK</sequence>
<evidence type="ECO:0000313" key="3">
    <source>
        <dbReference type="Proteomes" id="UP000649826"/>
    </source>
</evidence>
<gene>
    <name evidence="2" type="ORF">H8Z82_11385</name>
</gene>
<proteinExistence type="predicted"/>
<feature type="region of interest" description="Disordered" evidence="1">
    <location>
        <begin position="103"/>
        <end position="131"/>
    </location>
</feature>
<evidence type="ECO:0000313" key="2">
    <source>
        <dbReference type="EMBL" id="MBC5780243.1"/>
    </source>
</evidence>
<dbReference type="EMBL" id="JACOQG010000018">
    <property type="protein sequence ID" value="MBC5780243.1"/>
    <property type="molecule type" value="Genomic_DNA"/>
</dbReference>
<keyword evidence="3" id="KW-1185">Reference proteome</keyword>
<dbReference type="Proteomes" id="UP000649826">
    <property type="component" value="Unassembled WGS sequence"/>
</dbReference>
<name>A0ABR7IKB2_9FIRM</name>
<evidence type="ECO:0000256" key="1">
    <source>
        <dbReference type="SAM" id="MobiDB-lite"/>
    </source>
</evidence>
<comment type="caution">
    <text evidence="2">The sequence shown here is derived from an EMBL/GenBank/DDBJ whole genome shotgun (WGS) entry which is preliminary data.</text>
</comment>
<accession>A0ABR7IKB2</accession>
<feature type="compositionally biased region" description="Basic and acidic residues" evidence="1">
    <location>
        <begin position="109"/>
        <end position="131"/>
    </location>
</feature>
<protein>
    <submittedName>
        <fullName evidence="2">Uncharacterized protein</fullName>
    </submittedName>
</protein>
<organism evidence="2 3">
    <name type="scientific">Blautia difficilis</name>
    <dbReference type="NCBI Taxonomy" id="2763027"/>
    <lineage>
        <taxon>Bacteria</taxon>
        <taxon>Bacillati</taxon>
        <taxon>Bacillota</taxon>
        <taxon>Clostridia</taxon>
        <taxon>Lachnospirales</taxon>
        <taxon>Lachnospiraceae</taxon>
        <taxon>Blautia</taxon>
    </lineage>
</organism>
<dbReference type="RefSeq" id="WP_186995187.1">
    <property type="nucleotide sequence ID" value="NZ_JACOQG010000018.1"/>
</dbReference>
<reference evidence="2 3" key="1">
    <citation type="submission" date="2020-08" db="EMBL/GenBank/DDBJ databases">
        <title>Genome public.</title>
        <authorList>
            <person name="Liu C."/>
            <person name="Sun Q."/>
        </authorList>
    </citation>
    <scope>NUCLEOTIDE SEQUENCE [LARGE SCALE GENOMIC DNA]</scope>
    <source>
        <strain evidence="2 3">M29</strain>
    </source>
</reference>